<dbReference type="InterPro" id="IPR003593">
    <property type="entry name" value="AAA+_ATPase"/>
</dbReference>
<dbReference type="STRING" id="1121302.SAMN02745163_03810"/>
<dbReference type="SMART" id="SM00382">
    <property type="entry name" value="AAA"/>
    <property type="match status" value="4"/>
</dbReference>
<comment type="similarity">
    <text evidence="1">Belongs to the CbxX/CfxQ family.</text>
</comment>
<name>A0A1M6SHF9_9CLOT</name>
<dbReference type="PANTHER" id="PTHR43392:SF2">
    <property type="entry name" value="AAA-TYPE ATPASE FAMILY PROTEIN _ ANKYRIN REPEAT FAMILY PROTEIN"/>
    <property type="match status" value="1"/>
</dbReference>
<dbReference type="Gene3D" id="3.40.50.300">
    <property type="entry name" value="P-loop containing nucleotide triphosphate hydrolases"/>
    <property type="match status" value="4"/>
</dbReference>
<evidence type="ECO:0000256" key="1">
    <source>
        <dbReference type="ARBA" id="ARBA00010378"/>
    </source>
</evidence>
<dbReference type="Proteomes" id="UP000184310">
    <property type="component" value="Unassembled WGS sequence"/>
</dbReference>
<dbReference type="CDD" id="cd00009">
    <property type="entry name" value="AAA"/>
    <property type="match status" value="2"/>
</dbReference>
<dbReference type="InterPro" id="IPR003959">
    <property type="entry name" value="ATPase_AAA_core"/>
</dbReference>
<keyword evidence="3" id="KW-0067">ATP-binding</keyword>
<gene>
    <name evidence="5" type="ORF">SAMN02745163_03810</name>
</gene>
<dbReference type="Pfam" id="PF00004">
    <property type="entry name" value="AAA"/>
    <property type="match status" value="3"/>
</dbReference>
<organism evidence="5 6">
    <name type="scientific">Clostridium cavendishii DSM 21758</name>
    <dbReference type="NCBI Taxonomy" id="1121302"/>
    <lineage>
        <taxon>Bacteria</taxon>
        <taxon>Bacillati</taxon>
        <taxon>Bacillota</taxon>
        <taxon>Clostridia</taxon>
        <taxon>Eubacteriales</taxon>
        <taxon>Clostridiaceae</taxon>
        <taxon>Clostridium</taxon>
    </lineage>
</organism>
<keyword evidence="2" id="KW-0547">Nucleotide-binding</keyword>
<evidence type="ECO:0000313" key="5">
    <source>
        <dbReference type="EMBL" id="SHK44090.1"/>
    </source>
</evidence>
<evidence type="ECO:0000259" key="4">
    <source>
        <dbReference type="SMART" id="SM00382"/>
    </source>
</evidence>
<dbReference type="PRINTS" id="PR00819">
    <property type="entry name" value="CBXCFQXSUPER"/>
</dbReference>
<dbReference type="GO" id="GO:0005524">
    <property type="term" value="F:ATP binding"/>
    <property type="evidence" value="ECO:0007669"/>
    <property type="project" value="UniProtKB-KW"/>
</dbReference>
<dbReference type="RefSeq" id="WP_072991805.1">
    <property type="nucleotide sequence ID" value="NZ_FQZB01000017.1"/>
</dbReference>
<dbReference type="InterPro" id="IPR050773">
    <property type="entry name" value="CbxX/CfxQ_RuBisCO_ESX"/>
</dbReference>
<proteinExistence type="inferred from homology"/>
<dbReference type="InterPro" id="IPR027417">
    <property type="entry name" value="P-loop_NTPase"/>
</dbReference>
<evidence type="ECO:0000313" key="6">
    <source>
        <dbReference type="Proteomes" id="UP000184310"/>
    </source>
</evidence>
<dbReference type="FunFam" id="3.40.50.300:FF:000216">
    <property type="entry name" value="Type VII secretion ATPase EccA"/>
    <property type="match status" value="3"/>
</dbReference>
<sequence>MKFNNKDIIKFLFPELQVVEAFKKHGFIKKGFKNNRQKQNQYMRQEYSSTPSNSFDNLEEMKKDVQESFASRSNKPNNKVDENIATYQHKDTSKININNIPDTFDSIRKELSTLIIGQTNYLDNLCIAFKRPFVIGYDKVKPKNTIIVLGNKSTGKHSSIRFIAERLKEKKIISSSSILSIDLSLYGTVSEFNLFLTDLYKCLYGESDIVMFDNFDKCHSSVIDVIETLTINGTHTLNSRYVFQNNSLVEANGMLLENSISEISSNSKYFVFASEKSEKDVQNIFGAKFMECVGDILHTEEFTYNDLCKLAINIIETFTGKCMQNLSMNVSYDKDVCDLIVASYKTLTGVAGMESFVENNMYKQLAELRLKNTISKNQAVLLSAVNGEVVAKINSDFIKLSDIIQKKNISGIDEIKKELQNIVGIESVKQYILGLEDNLKIQKKRENAGFKVADISMHMIFTGNPGTGKTTIARIVAKYLKALGILSQGQLKEVTRADLVGQYVGHTAKLTNDVIKSSLGGVLFIDEAYALCRDKHDTFGLEAIDTLVKGIEDNRDDLVVILAGYKEEMEEFLKTNSGLKSRFPNIINFEDYTAEEMYKISLITANSKGYKISKDCEEGLVKLFEKKQIKGTNDSGNGRLVRNVIESAILNQSKRLITNDDVEMDLLKYEDFKFEETNNFDLEENLSKIIGLENVKDFVRTQYKLLIAQEKRKKAGMSVDTSQALNMIFSGNPGTGKTTIARLIAEMFKEMGLLKSGHLIETDRSGLVAEYVGQTAKKTEEVFKSALGGILFIDEAYALANDNGGFGKEAIDTLVKLIEDYRGEIIVILAGYKDEMTNFLKTNSGLESRFPLNINFEDYSAEDLFKITLKMIKDKGFVLEDGVDSVLKEQVYLLHKQSNAHSGNGRMVRNYFEEIMRKQSARIAVEDVPVNEMNVIQKEDIECESKAVTNFDLESELAKIIGLEEVKDYIRSLSARLRLQNERKKLGLAVDSTQTLHMIFKGNPGTGKTMVARTVSEVLYNIGVIKTNKLVETDRSGLVAGYVGQTAIKTREKVMEAMDGVLFIDEAYSLSQGGENDFGKEAIDTLVKLMDDYRDRIVVILAGYSEDMDNFLNVNAGLKSRFPNIINFKDYSTDQLMQIAEMLFDSKGYELDLLAKDKLKDIFNTVAGEDQFGNGRYVRNLYEKTINNQAMRLSTDMDLTREELVTIMDTDIERV</sequence>
<keyword evidence="6" id="KW-1185">Reference proteome</keyword>
<dbReference type="OrthoDB" id="9806903at2"/>
<feature type="domain" description="AAA+ ATPase" evidence="4">
    <location>
        <begin position="455"/>
        <end position="593"/>
    </location>
</feature>
<accession>A0A1M6SHF9</accession>
<dbReference type="PANTHER" id="PTHR43392">
    <property type="entry name" value="AAA-TYPE ATPASE FAMILY PROTEIN / ANKYRIN REPEAT FAMILY PROTEIN"/>
    <property type="match status" value="1"/>
</dbReference>
<feature type="domain" description="AAA+ ATPase" evidence="4">
    <location>
        <begin position="142"/>
        <end position="295"/>
    </location>
</feature>
<dbReference type="Gene3D" id="1.10.8.60">
    <property type="match status" value="2"/>
</dbReference>
<protein>
    <submittedName>
        <fullName evidence="5">AAA+-type ATPase, SpoVK/Ycf46/Vps4 family</fullName>
    </submittedName>
</protein>
<dbReference type="Pfam" id="PF17866">
    <property type="entry name" value="AAA_lid_6"/>
    <property type="match status" value="3"/>
</dbReference>
<dbReference type="EMBL" id="FQZB01000017">
    <property type="protein sequence ID" value="SHK44090.1"/>
    <property type="molecule type" value="Genomic_DNA"/>
</dbReference>
<dbReference type="AlphaFoldDB" id="A0A1M6SHF9"/>
<feature type="domain" description="AAA+ ATPase" evidence="4">
    <location>
        <begin position="994"/>
        <end position="1132"/>
    </location>
</feature>
<evidence type="ECO:0000256" key="3">
    <source>
        <dbReference type="ARBA" id="ARBA00022840"/>
    </source>
</evidence>
<dbReference type="SUPFAM" id="SSF52540">
    <property type="entry name" value="P-loop containing nucleoside triphosphate hydrolases"/>
    <property type="match status" value="4"/>
</dbReference>
<evidence type="ECO:0000256" key="2">
    <source>
        <dbReference type="ARBA" id="ARBA00022741"/>
    </source>
</evidence>
<dbReference type="InterPro" id="IPR000641">
    <property type="entry name" value="CbxX/CfxQ"/>
</dbReference>
<dbReference type="GO" id="GO:0016887">
    <property type="term" value="F:ATP hydrolysis activity"/>
    <property type="evidence" value="ECO:0007669"/>
    <property type="project" value="InterPro"/>
</dbReference>
<feature type="domain" description="AAA+ ATPase" evidence="4">
    <location>
        <begin position="723"/>
        <end position="860"/>
    </location>
</feature>
<reference evidence="5 6" key="1">
    <citation type="submission" date="2016-11" db="EMBL/GenBank/DDBJ databases">
        <authorList>
            <person name="Jaros S."/>
            <person name="Januszkiewicz K."/>
            <person name="Wedrychowicz H."/>
        </authorList>
    </citation>
    <scope>NUCLEOTIDE SEQUENCE [LARGE SCALE GENOMIC DNA]</scope>
    <source>
        <strain evidence="5 6">DSM 21758</strain>
    </source>
</reference>
<dbReference type="InterPro" id="IPR041627">
    <property type="entry name" value="AAA_lid_6"/>
</dbReference>